<dbReference type="InterPro" id="IPR036291">
    <property type="entry name" value="NAD(P)-bd_dom_sf"/>
</dbReference>
<dbReference type="Proteomes" id="UP000654604">
    <property type="component" value="Unassembled WGS sequence"/>
</dbReference>
<keyword evidence="3" id="KW-1185">Reference proteome</keyword>
<evidence type="ECO:0000259" key="1">
    <source>
        <dbReference type="Pfam" id="PF01370"/>
    </source>
</evidence>
<dbReference type="SUPFAM" id="SSF51735">
    <property type="entry name" value="NAD(P)-binding Rossmann-fold domains"/>
    <property type="match status" value="1"/>
</dbReference>
<dbReference type="RefSeq" id="WP_193800571.1">
    <property type="nucleotide sequence ID" value="NZ_JADEWC010000011.1"/>
</dbReference>
<evidence type="ECO:0000313" key="3">
    <source>
        <dbReference type="Proteomes" id="UP000654604"/>
    </source>
</evidence>
<dbReference type="EMBL" id="JADEWC010000011">
    <property type="protein sequence ID" value="MBE9222414.1"/>
    <property type="molecule type" value="Genomic_DNA"/>
</dbReference>
<dbReference type="InterPro" id="IPR051783">
    <property type="entry name" value="NAD(P)-dependent_oxidoreduct"/>
</dbReference>
<comment type="caution">
    <text evidence="2">The sequence shown here is derived from an EMBL/GenBank/DDBJ whole genome shotgun (WGS) entry which is preliminary data.</text>
</comment>
<dbReference type="Gene3D" id="3.40.50.720">
    <property type="entry name" value="NAD(P)-binding Rossmann-like Domain"/>
    <property type="match status" value="1"/>
</dbReference>
<organism evidence="2 3">
    <name type="scientific">Cyanobacterium stanieri LEGE 03274</name>
    <dbReference type="NCBI Taxonomy" id="1828756"/>
    <lineage>
        <taxon>Bacteria</taxon>
        <taxon>Bacillati</taxon>
        <taxon>Cyanobacteriota</taxon>
        <taxon>Cyanophyceae</taxon>
        <taxon>Oscillatoriophycideae</taxon>
        <taxon>Chroococcales</taxon>
        <taxon>Geminocystaceae</taxon>
        <taxon>Cyanobacterium</taxon>
    </lineage>
</organism>
<sequence length="316" mass="35960">MRIFVTGASGCIGHYMAESLIKETNHELYFLVRNPDKLKFDYNYRPGINILKGNLENILDYQDILSTINVAILTATCWGGEKESYAVNVEANINLINALSAEHCQRIIYFSTASILDRNNQLLNEAGEIGTDYIRTKYQCYVKLADLALGDRIITVYPTLVFGGADDKPYSHLSGGLKDITQKWMGLIRWFNADGSFHFIHGQDIATVISYLVENGDKLDPIYNNKLVLGNEPLTASQAIKTICKKINKKVYFQIPLPIWLANIFIKVFRIQMADWDYFCLNYRHFTYAQPVNPNTFSLPSYAPNLDKLLDITIDD</sequence>
<dbReference type="PANTHER" id="PTHR48079">
    <property type="entry name" value="PROTEIN YEEZ"/>
    <property type="match status" value="1"/>
</dbReference>
<reference evidence="2 3" key="1">
    <citation type="submission" date="2020-10" db="EMBL/GenBank/DDBJ databases">
        <authorList>
            <person name="Castelo-Branco R."/>
            <person name="Eusebio N."/>
            <person name="Adriana R."/>
            <person name="Vieira A."/>
            <person name="Brugerolle De Fraissinette N."/>
            <person name="Rezende De Castro R."/>
            <person name="Schneider M.P."/>
            <person name="Vasconcelos V."/>
            <person name="Leao P.N."/>
        </authorList>
    </citation>
    <scope>NUCLEOTIDE SEQUENCE [LARGE SCALE GENOMIC DNA]</scope>
    <source>
        <strain evidence="2 3">LEGE 03274</strain>
    </source>
</reference>
<name>A0ABR9V4E9_9CHRO</name>
<dbReference type="Pfam" id="PF01370">
    <property type="entry name" value="Epimerase"/>
    <property type="match status" value="1"/>
</dbReference>
<protein>
    <submittedName>
        <fullName evidence="2">NAD(P)-dependent oxidoreductase</fullName>
    </submittedName>
</protein>
<accession>A0ABR9V4E9</accession>
<evidence type="ECO:0000313" key="2">
    <source>
        <dbReference type="EMBL" id="MBE9222414.1"/>
    </source>
</evidence>
<dbReference type="PANTHER" id="PTHR48079:SF6">
    <property type="entry name" value="NAD(P)-BINDING DOMAIN-CONTAINING PROTEIN-RELATED"/>
    <property type="match status" value="1"/>
</dbReference>
<gene>
    <name evidence="2" type="ORF">IQ215_06860</name>
</gene>
<feature type="domain" description="NAD-dependent epimerase/dehydratase" evidence="1">
    <location>
        <begin position="3"/>
        <end position="224"/>
    </location>
</feature>
<proteinExistence type="predicted"/>
<dbReference type="InterPro" id="IPR001509">
    <property type="entry name" value="Epimerase_deHydtase"/>
</dbReference>